<accession>A0A9D4ZSJ7</accession>
<feature type="non-terminal residue" evidence="9">
    <location>
        <position position="190"/>
    </location>
</feature>
<dbReference type="AlphaFoldDB" id="A0A9D4ZSJ7"/>
<dbReference type="OrthoDB" id="2016943at2759"/>
<evidence type="ECO:0000256" key="3">
    <source>
        <dbReference type="ARBA" id="ARBA00010858"/>
    </source>
</evidence>
<dbReference type="PANTHER" id="PTHR33203">
    <property type="entry name" value="OLEOSIN"/>
    <property type="match status" value="1"/>
</dbReference>
<proteinExistence type="inferred from homology"/>
<keyword evidence="4" id="KW-0551">Lipid droplet</keyword>
<evidence type="ECO:0000256" key="2">
    <source>
        <dbReference type="ARBA" id="ARBA00004502"/>
    </source>
</evidence>
<keyword evidence="6 8" id="KW-1133">Transmembrane helix</keyword>
<comment type="caution">
    <text evidence="9">The sequence shown here is derived from an EMBL/GenBank/DDBJ whole genome shotgun (WGS) entry which is preliminary data.</text>
</comment>
<evidence type="ECO:0000256" key="8">
    <source>
        <dbReference type="SAM" id="Phobius"/>
    </source>
</evidence>
<dbReference type="GO" id="GO:0019915">
    <property type="term" value="P:lipid storage"/>
    <property type="evidence" value="ECO:0007669"/>
    <property type="project" value="TreeGrafter"/>
</dbReference>
<keyword evidence="5 8" id="KW-0812">Transmembrane</keyword>
<comment type="similarity">
    <text evidence="3">Belongs to the oleosin family.</text>
</comment>
<dbReference type="Pfam" id="PF01277">
    <property type="entry name" value="Oleosin"/>
    <property type="match status" value="1"/>
</dbReference>
<evidence type="ECO:0000256" key="7">
    <source>
        <dbReference type="ARBA" id="ARBA00023136"/>
    </source>
</evidence>
<evidence type="ECO:0000256" key="1">
    <source>
        <dbReference type="ARBA" id="ARBA00004141"/>
    </source>
</evidence>
<dbReference type="GO" id="GO:0012511">
    <property type="term" value="C:monolayer-surrounded lipid storage body"/>
    <property type="evidence" value="ECO:0007669"/>
    <property type="project" value="InterPro"/>
</dbReference>
<organism evidence="9 10">
    <name type="scientific">Adiantum capillus-veneris</name>
    <name type="common">Maidenhair fern</name>
    <dbReference type="NCBI Taxonomy" id="13818"/>
    <lineage>
        <taxon>Eukaryota</taxon>
        <taxon>Viridiplantae</taxon>
        <taxon>Streptophyta</taxon>
        <taxon>Embryophyta</taxon>
        <taxon>Tracheophyta</taxon>
        <taxon>Polypodiopsida</taxon>
        <taxon>Polypodiidae</taxon>
        <taxon>Polypodiales</taxon>
        <taxon>Pteridineae</taxon>
        <taxon>Pteridaceae</taxon>
        <taxon>Vittarioideae</taxon>
        <taxon>Adiantum</taxon>
    </lineage>
</organism>
<keyword evidence="10" id="KW-1185">Reference proteome</keyword>
<evidence type="ECO:0000256" key="4">
    <source>
        <dbReference type="ARBA" id="ARBA00022677"/>
    </source>
</evidence>
<evidence type="ECO:0000313" key="9">
    <source>
        <dbReference type="EMBL" id="KAI5083710.1"/>
    </source>
</evidence>
<evidence type="ECO:0008006" key="11">
    <source>
        <dbReference type="Google" id="ProtNLM"/>
    </source>
</evidence>
<dbReference type="EMBL" id="JABFUD020000002">
    <property type="protein sequence ID" value="KAI5083710.1"/>
    <property type="molecule type" value="Genomic_DNA"/>
</dbReference>
<evidence type="ECO:0000256" key="6">
    <source>
        <dbReference type="ARBA" id="ARBA00022989"/>
    </source>
</evidence>
<comment type="subcellular location">
    <subcellularLocation>
        <location evidence="2">Lipid droplet</location>
    </subcellularLocation>
    <subcellularLocation>
        <location evidence="1">Membrane</location>
        <topology evidence="1">Multi-pass membrane protein</topology>
    </subcellularLocation>
</comment>
<feature type="transmembrane region" description="Helical" evidence="8">
    <location>
        <begin position="113"/>
        <end position="140"/>
    </location>
</feature>
<evidence type="ECO:0000256" key="5">
    <source>
        <dbReference type="ARBA" id="ARBA00022692"/>
    </source>
</evidence>
<evidence type="ECO:0000313" key="10">
    <source>
        <dbReference type="Proteomes" id="UP000886520"/>
    </source>
</evidence>
<protein>
    <recommendedName>
        <fullName evidence="11">Oleosin</fullName>
    </recommendedName>
</protein>
<dbReference type="PANTHER" id="PTHR33203:SF24">
    <property type="entry name" value="OLEOSIN"/>
    <property type="match status" value="1"/>
</dbReference>
<dbReference type="InterPro" id="IPR000136">
    <property type="entry name" value="Oleosin"/>
</dbReference>
<feature type="transmembrane region" description="Helical" evidence="8">
    <location>
        <begin position="74"/>
        <end position="107"/>
    </location>
</feature>
<dbReference type="Proteomes" id="UP000886520">
    <property type="component" value="Chromosome 3"/>
</dbReference>
<sequence length="190" mass="20536">RWRVFCSLFPALSSHKHTPQLTNLSLSLCASMAQQHARDQARYAGDQARQMGEQTREHAHGLLHRLKEHSPGPLGWLGIIVGGGILATITVISLIVLTPVFIFFSPILVPLGFVLFLCAAGLLTAGGAALATVTAISWVYKYFKGRHPPGAEQVDYAVRQLQETAEHVKHKARDLGGQIQSKGQEAAPGA</sequence>
<gene>
    <name evidence="9" type="ORF">GOP47_0003453</name>
</gene>
<reference evidence="9" key="1">
    <citation type="submission" date="2021-01" db="EMBL/GenBank/DDBJ databases">
        <title>Adiantum capillus-veneris genome.</title>
        <authorList>
            <person name="Fang Y."/>
            <person name="Liao Q."/>
        </authorList>
    </citation>
    <scope>NUCLEOTIDE SEQUENCE</scope>
    <source>
        <strain evidence="9">H3</strain>
        <tissue evidence="9">Leaf</tissue>
    </source>
</reference>
<dbReference type="GO" id="GO:0016020">
    <property type="term" value="C:membrane"/>
    <property type="evidence" value="ECO:0007669"/>
    <property type="project" value="UniProtKB-SubCell"/>
</dbReference>
<name>A0A9D4ZSJ7_ADICA</name>
<keyword evidence="7 8" id="KW-0472">Membrane</keyword>